<sequence>MLCMKVILLDFNDWYMGHSVVLQCMGLGLGVILLNATRKLGALVLRLLPQLRRINNTIDCMLIINQESIQSPSLPQFLCRRFLFPGSSKLCLKGSELLLYFRQSHSFITHHRRSCSHLESFRSSAFNTTLILIVRMEFVAEN</sequence>
<reference evidence="2" key="1">
    <citation type="journal article" date="2016" name="Nat. Biotechnol.">
        <title>Sequencing wild and cultivated cassava and related species reveals extensive interspecific hybridization and genetic diversity.</title>
        <authorList>
            <person name="Bredeson J.V."/>
            <person name="Lyons J.B."/>
            <person name="Prochnik S.E."/>
            <person name="Wu G.A."/>
            <person name="Ha C.M."/>
            <person name="Edsinger-Gonzales E."/>
            <person name="Grimwood J."/>
            <person name="Schmutz J."/>
            <person name="Rabbi I.Y."/>
            <person name="Egesi C."/>
            <person name="Nauluvula P."/>
            <person name="Lebot V."/>
            <person name="Ndunguru J."/>
            <person name="Mkamilo G."/>
            <person name="Bart R.S."/>
            <person name="Setter T.L."/>
            <person name="Gleadow R.M."/>
            <person name="Kulakow P."/>
            <person name="Ferguson M.E."/>
            <person name="Rounsley S."/>
            <person name="Rokhsar D.S."/>
        </authorList>
    </citation>
    <scope>NUCLEOTIDE SEQUENCE [LARGE SCALE GENOMIC DNA]</scope>
    <source>
        <strain evidence="2">cv. AM560-2</strain>
    </source>
</reference>
<organism evidence="1 2">
    <name type="scientific">Manihot esculenta</name>
    <name type="common">Cassava</name>
    <name type="synonym">Jatropha manihot</name>
    <dbReference type="NCBI Taxonomy" id="3983"/>
    <lineage>
        <taxon>Eukaryota</taxon>
        <taxon>Viridiplantae</taxon>
        <taxon>Streptophyta</taxon>
        <taxon>Embryophyta</taxon>
        <taxon>Tracheophyta</taxon>
        <taxon>Spermatophyta</taxon>
        <taxon>Magnoliopsida</taxon>
        <taxon>eudicotyledons</taxon>
        <taxon>Gunneridae</taxon>
        <taxon>Pentapetalae</taxon>
        <taxon>rosids</taxon>
        <taxon>fabids</taxon>
        <taxon>Malpighiales</taxon>
        <taxon>Euphorbiaceae</taxon>
        <taxon>Crotonoideae</taxon>
        <taxon>Manihoteae</taxon>
        <taxon>Manihot</taxon>
    </lineage>
</organism>
<protein>
    <submittedName>
        <fullName evidence="1">Uncharacterized protein</fullName>
    </submittedName>
</protein>
<accession>A0ACB7G2N7</accession>
<comment type="caution">
    <text evidence="1">The sequence shown here is derived from an EMBL/GenBank/DDBJ whole genome shotgun (WGS) entry which is preliminary data.</text>
</comment>
<dbReference type="EMBL" id="CM004403">
    <property type="protein sequence ID" value="KAG8634321.1"/>
    <property type="molecule type" value="Genomic_DNA"/>
</dbReference>
<gene>
    <name evidence="1" type="ORF">MANES_17G027350v8</name>
</gene>
<keyword evidence="2" id="KW-1185">Reference proteome</keyword>
<evidence type="ECO:0000313" key="1">
    <source>
        <dbReference type="EMBL" id="KAG8634321.1"/>
    </source>
</evidence>
<evidence type="ECO:0000313" key="2">
    <source>
        <dbReference type="Proteomes" id="UP000091857"/>
    </source>
</evidence>
<name>A0ACB7G2N7_MANES</name>
<dbReference type="Proteomes" id="UP000091857">
    <property type="component" value="Chromosome 17"/>
</dbReference>
<proteinExistence type="predicted"/>